<accession>A0ABZ1USV6</accession>
<reference evidence="1 2" key="1">
    <citation type="journal article" date="2019" name="Int. J. Syst. Evol. Microbiol.">
        <title>The Draft Whole-Genome Sequence of the Antibiotic Producer Empedobacter haloabium ATCC 31962 Provides Indications for Its Taxonomic Reclassification.</title>
        <authorList>
            <person name="Miess H."/>
            <person name="Arlt P."/>
            <person name="Apel A.K."/>
            <person name="Weber T."/>
            <person name="Nieselt K."/>
            <person name="Hanssen F."/>
            <person name="Czemmel S."/>
            <person name="Nahnsen S."/>
            <person name="Gross H."/>
        </authorList>
    </citation>
    <scope>NUCLEOTIDE SEQUENCE [LARGE SCALE GENOMIC DNA]</scope>
    <source>
        <strain evidence="1 2">ATCC 31962</strain>
    </source>
</reference>
<dbReference type="Gene3D" id="1.10.30.50">
    <property type="match status" value="1"/>
</dbReference>
<evidence type="ECO:0000313" key="2">
    <source>
        <dbReference type="Proteomes" id="UP000321323"/>
    </source>
</evidence>
<sequence length="322" mass="36391">MIPVAHEADPPATLKVFHEKTVRRKGGVRLTRAASETERAIAHFTNAAHYAGNKKVSKENFVFRIYSEKEVSDYLDGKFNKKCGYCESAMAHVTPKDIDHYRPKASIEGAGYAYHPGYYWLGANWHNLVVACPRCNRSAGHEVPGVNDIQQLGKASQFPLLREGVRVRSHTGVLDDEEQARLLLHPYFDQPGDHLEFGEDGLVRPRIQPDGRPSEKGLHSIEVYALQRAALVEQRKKTLDDFDFLVRDAAHLIAMHAHVRNARARRSNEAQLQLVFVKMAGFFGAKAPYQAMLRQYLERHRGSRRFAALRRAGLDLMDLLAA</sequence>
<dbReference type="CDD" id="cd00085">
    <property type="entry name" value="HNHc"/>
    <property type="match status" value="1"/>
</dbReference>
<evidence type="ECO:0008006" key="3">
    <source>
        <dbReference type="Google" id="ProtNLM"/>
    </source>
</evidence>
<dbReference type="InterPro" id="IPR003615">
    <property type="entry name" value="HNH_nuc"/>
</dbReference>
<dbReference type="Proteomes" id="UP000321323">
    <property type="component" value="Chromosome"/>
</dbReference>
<name>A0ABZ1USV6_9BURK</name>
<gene>
    <name evidence="1" type="ORF">E7V67_012155</name>
</gene>
<protein>
    <recommendedName>
        <fullName evidence="3">HNH nuclease domain-containing protein</fullName>
    </recommendedName>
</protein>
<proteinExistence type="predicted"/>
<keyword evidence="2" id="KW-1185">Reference proteome</keyword>
<dbReference type="EMBL" id="CP136508">
    <property type="protein sequence ID" value="WUR15819.1"/>
    <property type="molecule type" value="Genomic_DNA"/>
</dbReference>
<organism evidence="1 2">
    <name type="scientific">[Empedobacter] haloabium</name>
    <dbReference type="NCBI Taxonomy" id="592317"/>
    <lineage>
        <taxon>Bacteria</taxon>
        <taxon>Pseudomonadati</taxon>
        <taxon>Pseudomonadota</taxon>
        <taxon>Betaproteobacteria</taxon>
        <taxon>Burkholderiales</taxon>
        <taxon>Oxalobacteraceae</taxon>
        <taxon>Telluria group</taxon>
        <taxon>Telluria group incertae sedis</taxon>
    </lineage>
</organism>
<evidence type="ECO:0000313" key="1">
    <source>
        <dbReference type="EMBL" id="WUR15819.1"/>
    </source>
</evidence>